<feature type="domain" description="HTH cro/C1-type" evidence="2">
    <location>
        <begin position="37"/>
        <end position="91"/>
    </location>
</feature>
<gene>
    <name evidence="3" type="ORF">J2X09_000523</name>
</gene>
<organism evidence="3 4">
    <name type="scientific">Hydrogenophaga laconesensis</name>
    <dbReference type="NCBI Taxonomy" id="1805971"/>
    <lineage>
        <taxon>Bacteria</taxon>
        <taxon>Pseudomonadati</taxon>
        <taxon>Pseudomonadota</taxon>
        <taxon>Betaproteobacteria</taxon>
        <taxon>Burkholderiales</taxon>
        <taxon>Comamonadaceae</taxon>
        <taxon>Hydrogenophaga</taxon>
    </lineage>
</organism>
<evidence type="ECO:0000313" key="4">
    <source>
        <dbReference type="Proteomes" id="UP001265550"/>
    </source>
</evidence>
<dbReference type="InterPro" id="IPR010982">
    <property type="entry name" value="Lambda_DNA-bd_dom_sf"/>
</dbReference>
<dbReference type="PROSITE" id="PS50943">
    <property type="entry name" value="HTH_CROC1"/>
    <property type="match status" value="1"/>
</dbReference>
<reference evidence="3 4" key="1">
    <citation type="submission" date="2023-07" db="EMBL/GenBank/DDBJ databases">
        <title>Sorghum-associated microbial communities from plants grown in Nebraska, USA.</title>
        <authorList>
            <person name="Schachtman D."/>
        </authorList>
    </citation>
    <scope>NUCLEOTIDE SEQUENCE [LARGE SCALE GENOMIC DNA]</scope>
    <source>
        <strain evidence="3 4">BE240</strain>
    </source>
</reference>
<feature type="region of interest" description="Disordered" evidence="1">
    <location>
        <begin position="1"/>
        <end position="28"/>
    </location>
</feature>
<dbReference type="SUPFAM" id="SSF47413">
    <property type="entry name" value="lambda repressor-like DNA-binding domains"/>
    <property type="match status" value="1"/>
</dbReference>
<evidence type="ECO:0000256" key="1">
    <source>
        <dbReference type="SAM" id="MobiDB-lite"/>
    </source>
</evidence>
<dbReference type="SMART" id="SM00530">
    <property type="entry name" value="HTH_XRE"/>
    <property type="match status" value="1"/>
</dbReference>
<name>A0ABU1V5X2_9BURK</name>
<dbReference type="Gene3D" id="1.10.260.40">
    <property type="entry name" value="lambda repressor-like DNA-binding domains"/>
    <property type="match status" value="1"/>
</dbReference>
<dbReference type="InterPro" id="IPR001387">
    <property type="entry name" value="Cro/C1-type_HTH"/>
</dbReference>
<evidence type="ECO:0000313" key="3">
    <source>
        <dbReference type="EMBL" id="MDR7092800.1"/>
    </source>
</evidence>
<keyword evidence="4" id="KW-1185">Reference proteome</keyword>
<protein>
    <submittedName>
        <fullName evidence="3">Ribosome-binding protein aMBF1 (Putative translation factor)</fullName>
    </submittedName>
</protein>
<sequence>MDANVALWDSRKVSAKPTPPKKKPAKGDLRGTLAWHVRTLRVAKGWSQEALAHECGLDRTYVSAIERSLWNVALSNIERLAKALDVEPWELIKPVT</sequence>
<dbReference type="Proteomes" id="UP001265550">
    <property type="component" value="Unassembled WGS sequence"/>
</dbReference>
<comment type="caution">
    <text evidence="3">The sequence shown here is derived from an EMBL/GenBank/DDBJ whole genome shotgun (WGS) entry which is preliminary data.</text>
</comment>
<dbReference type="EMBL" id="JAVDWE010000001">
    <property type="protein sequence ID" value="MDR7092800.1"/>
    <property type="molecule type" value="Genomic_DNA"/>
</dbReference>
<proteinExistence type="predicted"/>
<dbReference type="CDD" id="cd00093">
    <property type="entry name" value="HTH_XRE"/>
    <property type="match status" value="1"/>
</dbReference>
<evidence type="ECO:0000259" key="2">
    <source>
        <dbReference type="PROSITE" id="PS50943"/>
    </source>
</evidence>
<dbReference type="Pfam" id="PF01381">
    <property type="entry name" value="HTH_3"/>
    <property type="match status" value="1"/>
</dbReference>
<accession>A0ABU1V5X2</accession>
<dbReference type="RefSeq" id="WP_374726478.1">
    <property type="nucleotide sequence ID" value="NZ_JAVDWE010000001.1"/>
</dbReference>